<dbReference type="Pfam" id="PF23233">
    <property type="entry name" value="HAT_Syf1_CNRKL1_N"/>
    <property type="match status" value="1"/>
</dbReference>
<dbReference type="SUPFAM" id="SSF48452">
    <property type="entry name" value="TPR-like"/>
    <property type="match status" value="2"/>
</dbReference>
<feature type="domain" description="Pre-mRNA-splicing factor Syf1-like N-terminal HAT-repeats" evidence="11">
    <location>
        <begin position="60"/>
        <end position="200"/>
    </location>
</feature>
<comment type="caution">
    <text evidence="12">The sequence shown here is derived from an EMBL/GenBank/DDBJ whole genome shotgun (WGS) entry which is preliminary data.</text>
</comment>
<evidence type="ECO:0000259" key="11">
    <source>
        <dbReference type="Pfam" id="PF23233"/>
    </source>
</evidence>
<dbReference type="Gene3D" id="1.25.40.10">
    <property type="entry name" value="Tetratricopeptide repeat domain"/>
    <property type="match status" value="3"/>
</dbReference>
<keyword evidence="7" id="KW-0539">Nucleus</keyword>
<evidence type="ECO:0000256" key="4">
    <source>
        <dbReference type="ARBA" id="ARBA00022728"/>
    </source>
</evidence>
<evidence type="ECO:0000256" key="8">
    <source>
        <dbReference type="ARBA" id="ARBA00037040"/>
    </source>
</evidence>
<dbReference type="InterPro" id="IPR055433">
    <property type="entry name" value="HAT_Syf1-like_N"/>
</dbReference>
<organism evidence="12 13">
    <name type="scientific">Perkinsus chesapeaki</name>
    <name type="common">Clam parasite</name>
    <name type="synonym">Perkinsus andrewsi</name>
    <dbReference type="NCBI Taxonomy" id="330153"/>
    <lineage>
        <taxon>Eukaryota</taxon>
        <taxon>Sar</taxon>
        <taxon>Alveolata</taxon>
        <taxon>Perkinsozoa</taxon>
        <taxon>Perkinsea</taxon>
        <taxon>Perkinsida</taxon>
        <taxon>Perkinsidae</taxon>
        <taxon>Perkinsus</taxon>
    </lineage>
</organism>
<comment type="function">
    <text evidence="8">Involved in pre-mRNA splicing and cell cycle progression. Required for the spliceosome assembly and initiation of the DNA replication.</text>
</comment>
<accession>A0A7J6MU85</accession>
<evidence type="ECO:0000256" key="2">
    <source>
        <dbReference type="ARBA" id="ARBA00008644"/>
    </source>
</evidence>
<comment type="subcellular location">
    <subcellularLocation>
        <location evidence="1">Nucleus</location>
    </subcellularLocation>
</comment>
<proteinExistence type="inferred from homology"/>
<dbReference type="SMART" id="SM00386">
    <property type="entry name" value="HAT"/>
    <property type="match status" value="13"/>
</dbReference>
<evidence type="ECO:0000313" key="13">
    <source>
        <dbReference type="Proteomes" id="UP000591131"/>
    </source>
</evidence>
<evidence type="ECO:0000313" key="12">
    <source>
        <dbReference type="EMBL" id="KAF4675165.1"/>
    </source>
</evidence>
<dbReference type="EMBL" id="JAAPAO010000051">
    <property type="protein sequence ID" value="KAF4675165.1"/>
    <property type="molecule type" value="Genomic_DNA"/>
</dbReference>
<dbReference type="PANTHER" id="PTHR11246:SF3">
    <property type="entry name" value="CROOKED NECK-LIKE PROTEIN 1"/>
    <property type="match status" value="1"/>
</dbReference>
<feature type="region of interest" description="Disordered" evidence="9">
    <location>
        <begin position="636"/>
        <end position="658"/>
    </location>
</feature>
<evidence type="ECO:0000256" key="5">
    <source>
        <dbReference type="ARBA" id="ARBA00022737"/>
    </source>
</evidence>
<keyword evidence="4" id="KW-0747">Spliceosome</keyword>
<dbReference type="GO" id="GO:0071011">
    <property type="term" value="C:precatalytic spliceosome"/>
    <property type="evidence" value="ECO:0007669"/>
    <property type="project" value="TreeGrafter"/>
</dbReference>
<dbReference type="GO" id="GO:0071014">
    <property type="term" value="C:post-mRNA release spliceosomal complex"/>
    <property type="evidence" value="ECO:0007669"/>
    <property type="project" value="TreeGrafter"/>
</dbReference>
<feature type="domain" description="Pre-mRNA-splicing factor Syf1/CRNKL1-like C-terminal HAT-repeats" evidence="10">
    <location>
        <begin position="328"/>
        <end position="508"/>
    </location>
</feature>
<comment type="similarity">
    <text evidence="2">Belongs to the crooked-neck family.</text>
</comment>
<dbReference type="GO" id="GO:0000245">
    <property type="term" value="P:spliceosomal complex assembly"/>
    <property type="evidence" value="ECO:0007669"/>
    <property type="project" value="TreeGrafter"/>
</dbReference>
<dbReference type="Proteomes" id="UP000591131">
    <property type="component" value="Unassembled WGS sequence"/>
</dbReference>
<dbReference type="InterPro" id="IPR055430">
    <property type="entry name" value="HAT_Syf1_CNRKL1_C"/>
</dbReference>
<evidence type="ECO:0000256" key="6">
    <source>
        <dbReference type="ARBA" id="ARBA00023187"/>
    </source>
</evidence>
<dbReference type="AlphaFoldDB" id="A0A7J6MU85"/>
<dbReference type="GO" id="GO:0071007">
    <property type="term" value="C:U2-type catalytic step 2 spliceosome"/>
    <property type="evidence" value="ECO:0007669"/>
    <property type="project" value="TreeGrafter"/>
</dbReference>
<dbReference type="PANTHER" id="PTHR11246">
    <property type="entry name" value="PRE-MRNA SPLICING FACTOR"/>
    <property type="match status" value="1"/>
</dbReference>
<dbReference type="OrthoDB" id="541719at2759"/>
<dbReference type="InterPro" id="IPR011990">
    <property type="entry name" value="TPR-like_helical_dom_sf"/>
</dbReference>
<keyword evidence="13" id="KW-1185">Reference proteome</keyword>
<keyword evidence="6" id="KW-0508">mRNA splicing</keyword>
<dbReference type="GO" id="GO:0000974">
    <property type="term" value="C:Prp19 complex"/>
    <property type="evidence" value="ECO:0007669"/>
    <property type="project" value="TreeGrafter"/>
</dbReference>
<dbReference type="InterPro" id="IPR003107">
    <property type="entry name" value="HAT"/>
</dbReference>
<evidence type="ECO:0000256" key="7">
    <source>
        <dbReference type="ARBA" id="ARBA00023242"/>
    </source>
</evidence>
<gene>
    <name evidence="12" type="primary">CLF1</name>
    <name evidence="12" type="ORF">FOL47_008172</name>
</gene>
<evidence type="ECO:0000259" key="10">
    <source>
        <dbReference type="Pfam" id="PF23231"/>
    </source>
</evidence>
<dbReference type="Pfam" id="PF23231">
    <property type="entry name" value="HAT_Syf1_CNRKL1_C"/>
    <property type="match status" value="1"/>
</dbReference>
<protein>
    <submittedName>
        <fullName evidence="12">NineTeen Complex (NTC) component</fullName>
    </submittedName>
</protein>
<evidence type="ECO:0000256" key="1">
    <source>
        <dbReference type="ARBA" id="ARBA00004123"/>
    </source>
</evidence>
<dbReference type="InterPro" id="IPR045075">
    <property type="entry name" value="Syf1-like"/>
</dbReference>
<reference evidence="12 13" key="1">
    <citation type="submission" date="2020-04" db="EMBL/GenBank/DDBJ databases">
        <title>Perkinsus chesapeaki whole genome sequence.</title>
        <authorList>
            <person name="Bogema D.R."/>
        </authorList>
    </citation>
    <scope>NUCLEOTIDE SEQUENCE [LARGE SCALE GENOMIC DNA]</scope>
    <source>
        <strain evidence="12">ATCC PRA-425</strain>
    </source>
</reference>
<evidence type="ECO:0000256" key="3">
    <source>
        <dbReference type="ARBA" id="ARBA00022664"/>
    </source>
</evidence>
<keyword evidence="3" id="KW-0507">mRNA processing</keyword>
<name>A0A7J6MU85_PERCH</name>
<keyword evidence="5" id="KW-0677">Repeat</keyword>
<evidence type="ECO:0000256" key="9">
    <source>
        <dbReference type="SAM" id="MobiDB-lite"/>
    </source>
</evidence>
<sequence length="706" mass="82772">MPPKQDKFAVKNATANPQQITAEQILREAVERMGDQRPGPSRKIASKEELADYKVSKRKEFEDTLRRQRHHMGTWIKYAQWEESQEEFRRARSVFERALQIDYRNSSIWLKYIEMEMKHKFVAHARNLFDRVTSLLPRHDQFWYKYAYMEELLMDYAAARKVYERWMQWQPGDNAWLQYIKFELRCHEVDRARALYERYVSQIQTVMSFTRLAKFEEMHGNNVRARAGYQTCHDTLKDDLGPEGITEDLYVKWASFEQRASRDDPSAAAKVYKLGIDTLPPERTANLRDKYAKYMKQKGTRTDIERLLLEKCRLKYEKQLSEADGVDVDIWINYILLEENMGDSVAQCREIYERAIAAALPPEQATPKGRKDLYRRYVYIWLFYANYEESLIQSGESSAERVREVYHTALGLFRSRKIYFSKLYNAYAEFEIRQMDVGRARLVYGRAIGESKKASVFRSYIQFEFNLGQVDRARRICASYVAAHSLEASSWVCWMDLEMKLSEVDRARKLGEMAIKLADESASDESEEVMNEPELIWKKCIDIEIEQDEMENARDLFERLLDRTTHVKVWRSYADFELKHGDQSFAKAKEVLERGAAEAKKDDDPESRRLLLEYMLKLAKDAKYDDIADIERRQPKAVKHKGRVDQSHGGGEEAGEEDTVMVTVWEFPDDQIAGEAAKKPKIKLLEAAKMFKKMRLSEQSGGGTHL</sequence>